<dbReference type="PANTHER" id="PTHR21137">
    <property type="entry name" value="ODORANT RECEPTOR"/>
    <property type="match status" value="1"/>
</dbReference>
<keyword evidence="7 10" id="KW-0472">Membrane</keyword>
<name>A0A240SXR8_LUTLO</name>
<evidence type="ECO:0000256" key="8">
    <source>
        <dbReference type="ARBA" id="ARBA00023170"/>
    </source>
</evidence>
<keyword evidence="3 10" id="KW-0716">Sensory transduction</keyword>
<accession>A0A240SXR8</accession>
<dbReference type="VEuPathDB" id="VectorBase:LLONM1_006746"/>
<dbReference type="GO" id="GO:0005886">
    <property type="term" value="C:plasma membrane"/>
    <property type="evidence" value="ECO:0007669"/>
    <property type="project" value="UniProtKB-SubCell"/>
</dbReference>
<evidence type="ECO:0000256" key="5">
    <source>
        <dbReference type="ARBA" id="ARBA00022725"/>
    </source>
</evidence>
<feature type="transmembrane region" description="Helical" evidence="10">
    <location>
        <begin position="143"/>
        <end position="165"/>
    </location>
</feature>
<dbReference type="GO" id="GO:0004984">
    <property type="term" value="F:olfactory receptor activity"/>
    <property type="evidence" value="ECO:0007669"/>
    <property type="project" value="InterPro"/>
</dbReference>
<comment type="similarity">
    <text evidence="10">Belongs to the insect chemoreceptor superfamily. Heteromeric odorant receptor channel (TC 1.A.69) family.</text>
</comment>
<comment type="subcellular location">
    <subcellularLocation>
        <location evidence="1 10">Cell membrane</location>
        <topology evidence="1 10">Multi-pass membrane protein</topology>
    </subcellularLocation>
</comment>
<organism evidence="12 13">
    <name type="scientific">Lutzomyia longipalpis</name>
    <name type="common">Sand fly</name>
    <dbReference type="NCBI Taxonomy" id="7200"/>
    <lineage>
        <taxon>Eukaryota</taxon>
        <taxon>Metazoa</taxon>
        <taxon>Ecdysozoa</taxon>
        <taxon>Arthropoda</taxon>
        <taxon>Hexapoda</taxon>
        <taxon>Insecta</taxon>
        <taxon>Pterygota</taxon>
        <taxon>Neoptera</taxon>
        <taxon>Endopterygota</taxon>
        <taxon>Diptera</taxon>
        <taxon>Nematocera</taxon>
        <taxon>Psychodoidea</taxon>
        <taxon>Psychodidae</taxon>
        <taxon>Lutzomyia</taxon>
        <taxon>Lutzomyia</taxon>
    </lineage>
</organism>
<dbReference type="GO" id="GO:0007165">
    <property type="term" value="P:signal transduction"/>
    <property type="evidence" value="ECO:0007669"/>
    <property type="project" value="UniProtKB-KW"/>
</dbReference>
<evidence type="ECO:0000256" key="7">
    <source>
        <dbReference type="ARBA" id="ARBA00023136"/>
    </source>
</evidence>
<evidence type="ECO:0000256" key="9">
    <source>
        <dbReference type="ARBA" id="ARBA00023224"/>
    </source>
</evidence>
<dbReference type="PANTHER" id="PTHR21137:SF35">
    <property type="entry name" value="ODORANT RECEPTOR 19A-RELATED"/>
    <property type="match status" value="1"/>
</dbReference>
<dbReference type="EMBL" id="GITU01011557">
    <property type="protein sequence ID" value="MBC1180260.1"/>
    <property type="molecule type" value="Transcribed_RNA"/>
</dbReference>
<dbReference type="Pfam" id="PF02949">
    <property type="entry name" value="7tm_6"/>
    <property type="match status" value="1"/>
</dbReference>
<feature type="transmembrane region" description="Helical" evidence="10">
    <location>
        <begin position="266"/>
        <end position="284"/>
    </location>
</feature>
<dbReference type="EMBL" id="AJWK01024978">
    <property type="status" value="NOT_ANNOTATED_CDS"/>
    <property type="molecule type" value="Genomic_DNA"/>
</dbReference>
<feature type="transmembrane region" description="Helical" evidence="10">
    <location>
        <begin position="185"/>
        <end position="218"/>
    </location>
</feature>
<dbReference type="Proteomes" id="UP000092461">
    <property type="component" value="Unassembled WGS sequence"/>
</dbReference>
<reference evidence="13" key="1">
    <citation type="submission" date="2012-05" db="EMBL/GenBank/DDBJ databases">
        <title>Whole Genome Assembly of Lutzomyia longipalpis.</title>
        <authorList>
            <person name="Richards S."/>
            <person name="Qu C."/>
            <person name="Dillon R."/>
            <person name="Worley K."/>
            <person name="Scherer S."/>
            <person name="Batterton M."/>
            <person name="Taylor A."/>
            <person name="Hawes A."/>
            <person name="Hernandez B."/>
            <person name="Kovar C."/>
            <person name="Mandapat C."/>
            <person name="Pham C."/>
            <person name="Qu C."/>
            <person name="Jing C."/>
            <person name="Bess C."/>
            <person name="Bandaranaike D."/>
            <person name="Ngo D."/>
            <person name="Ongeri F."/>
            <person name="Arias F."/>
            <person name="Lara F."/>
            <person name="Weissenberger G."/>
            <person name="Kamau G."/>
            <person name="Han H."/>
            <person name="Shen H."/>
            <person name="Dinh H."/>
            <person name="Khalil I."/>
            <person name="Jones J."/>
            <person name="Shafer J."/>
            <person name="Jayaseelan J."/>
            <person name="Quiroz J."/>
            <person name="Blankenburg K."/>
            <person name="Nguyen L."/>
            <person name="Jackson L."/>
            <person name="Francisco L."/>
            <person name="Tang L.-Y."/>
            <person name="Pu L.-L."/>
            <person name="Perales L."/>
            <person name="Lorensuhewa L."/>
            <person name="Munidasa M."/>
            <person name="Coyle M."/>
            <person name="Taylor M."/>
            <person name="Puazo M."/>
            <person name="Firestine M."/>
            <person name="Scheel M."/>
            <person name="Javaid M."/>
            <person name="Wang M."/>
            <person name="Li M."/>
            <person name="Tabassum N."/>
            <person name="Saada N."/>
            <person name="Osuji N."/>
            <person name="Aqrawi P."/>
            <person name="Fu Q."/>
            <person name="Thornton R."/>
            <person name="Raj R."/>
            <person name="Goodspeed R."/>
            <person name="Mata R."/>
            <person name="Najjar R."/>
            <person name="Gubbala S."/>
            <person name="Lee S."/>
            <person name="Denson S."/>
            <person name="Patil S."/>
            <person name="Macmil S."/>
            <person name="Qi S."/>
            <person name="Matskevitch T."/>
            <person name="Palculict T."/>
            <person name="Mathew T."/>
            <person name="Vee V."/>
            <person name="Velamala V."/>
            <person name="Korchina V."/>
            <person name="Cai W."/>
            <person name="Liu W."/>
            <person name="Dai W."/>
            <person name="Zou X."/>
            <person name="Zhu Y."/>
            <person name="Zhang Y."/>
            <person name="Wu Y.-Q."/>
            <person name="Xin Y."/>
            <person name="Nazarath L."/>
            <person name="Kovar C."/>
            <person name="Han Y."/>
            <person name="Muzny D."/>
            <person name="Gibbs R."/>
        </authorList>
    </citation>
    <scope>NUCLEOTIDE SEQUENCE [LARGE SCALE GENOMIC DNA]</scope>
    <source>
        <strain evidence="13">Jacobina</strain>
    </source>
</reference>
<evidence type="ECO:0000256" key="10">
    <source>
        <dbReference type="RuleBase" id="RU351113"/>
    </source>
</evidence>
<dbReference type="InterPro" id="IPR004117">
    <property type="entry name" value="7tm6_olfct_rcpt"/>
</dbReference>
<keyword evidence="5 10" id="KW-0552">Olfaction</keyword>
<evidence type="ECO:0000256" key="2">
    <source>
        <dbReference type="ARBA" id="ARBA00022475"/>
    </source>
</evidence>
<reference evidence="11" key="2">
    <citation type="journal article" date="2020" name="BMC">
        <title>Leishmania infection induces a limited differential gene expression in the sand fly midgut.</title>
        <authorList>
            <person name="Coutinho-Abreu I.V."/>
            <person name="Serafim T.D."/>
            <person name="Meneses C."/>
            <person name="Kamhawi S."/>
            <person name="Oliveira F."/>
            <person name="Valenzuela J.G."/>
        </authorList>
    </citation>
    <scope>NUCLEOTIDE SEQUENCE</scope>
    <source>
        <strain evidence="11">Jacobina</strain>
        <tissue evidence="11">Midgut</tissue>
    </source>
</reference>
<evidence type="ECO:0000313" key="13">
    <source>
        <dbReference type="Proteomes" id="UP000092461"/>
    </source>
</evidence>
<reference evidence="12" key="3">
    <citation type="submission" date="2020-05" db="UniProtKB">
        <authorList>
            <consortium name="EnsemblMetazoa"/>
        </authorList>
    </citation>
    <scope>IDENTIFICATION</scope>
    <source>
        <strain evidence="12">Jacobina</strain>
    </source>
</reference>
<keyword evidence="4 10" id="KW-0812">Transmembrane</keyword>
<evidence type="ECO:0000256" key="1">
    <source>
        <dbReference type="ARBA" id="ARBA00004651"/>
    </source>
</evidence>
<evidence type="ECO:0000256" key="6">
    <source>
        <dbReference type="ARBA" id="ARBA00022989"/>
    </source>
</evidence>
<keyword evidence="8 10" id="KW-0675">Receptor</keyword>
<evidence type="ECO:0000313" key="12">
    <source>
        <dbReference type="EnsemblMetazoa" id="LLOJ010712-PA"/>
    </source>
</evidence>
<keyword evidence="13" id="KW-1185">Reference proteome</keyword>
<keyword evidence="9 10" id="KW-0807">Transducer</keyword>
<proteinExistence type="inferred from homology"/>
<dbReference type="EnsemblMetazoa" id="LLOJ010712-RA">
    <property type="protein sequence ID" value="LLOJ010712-PA"/>
    <property type="gene ID" value="LLOJ010712"/>
</dbReference>
<keyword evidence="2" id="KW-1003">Cell membrane</keyword>
<evidence type="ECO:0000256" key="4">
    <source>
        <dbReference type="ARBA" id="ARBA00022692"/>
    </source>
</evidence>
<evidence type="ECO:0000313" key="11">
    <source>
        <dbReference type="EMBL" id="MBC1180260.1"/>
    </source>
</evidence>
<dbReference type="AlphaFoldDB" id="A0A240SXR8"/>
<comment type="caution">
    <text evidence="10">Lacks conserved residue(s) required for the propagation of feature annotation.</text>
</comment>
<keyword evidence="6 10" id="KW-1133">Transmembrane helix</keyword>
<dbReference type="GO" id="GO:0005549">
    <property type="term" value="F:odorant binding"/>
    <property type="evidence" value="ECO:0007669"/>
    <property type="project" value="InterPro"/>
</dbReference>
<dbReference type="VEuPathDB" id="VectorBase:LLOJ010712"/>
<protein>
    <recommendedName>
        <fullName evidence="10">Odorant receptor</fullName>
    </recommendedName>
</protein>
<evidence type="ECO:0000256" key="3">
    <source>
        <dbReference type="ARBA" id="ARBA00022606"/>
    </source>
</evidence>
<feature type="transmembrane region" description="Helical" evidence="10">
    <location>
        <begin position="290"/>
        <end position="310"/>
    </location>
</feature>
<sequence>MSKKKTKKSSENDLKSFKLNYLQFKVKVFLILKILTCNFYTERKFSLAKKIICPGIVGFTVISTTSKVPYSLMNTEIFTKTSNVLMIFGLSQIFSKVTAVSVYGKKIEKLVSWFGEVEEEELWSILAVSAGNRLQKTLFYAKMAIMCTSTLFFVTITLMASYYFMSDSLLFWTPFKSRNFEFFIQFFFLYLLIVFLIVVESLLLILGFFFVCIINVFLDAVRMLDDEACVRTSGGIMRKFYSQHLKILEKLCDLQEVFRGIQTCQVASNLLIIVGTLYMMQIYPHGFVNHIIFLNIVAQFFTICLFGEFIHSKTEQIFTALYLTRWYEMKKDDQMILLMMMKKTQKPVSLKIAGMYEINMQTFVSVMRLSFSFCALLYALD</sequence>